<proteinExistence type="predicted"/>
<feature type="compositionally biased region" description="Basic and acidic residues" evidence="1">
    <location>
        <begin position="285"/>
        <end position="329"/>
    </location>
</feature>
<evidence type="ECO:0000256" key="1">
    <source>
        <dbReference type="SAM" id="MobiDB-lite"/>
    </source>
</evidence>
<reference evidence="3 4" key="1">
    <citation type="submission" date="2023-06" db="EMBL/GenBank/DDBJ databases">
        <title>Cellulomonas sp. MW9 Whole genome sequence.</title>
        <authorList>
            <person name="Park S."/>
        </authorList>
    </citation>
    <scope>NUCLEOTIDE SEQUENCE [LARGE SCALE GENOMIC DNA]</scope>
    <source>
        <strain evidence="3 4">MW9</strain>
    </source>
</reference>
<evidence type="ECO:0000313" key="3">
    <source>
        <dbReference type="EMBL" id="MDM7830856.1"/>
    </source>
</evidence>
<feature type="region of interest" description="Disordered" evidence="1">
    <location>
        <begin position="469"/>
        <end position="488"/>
    </location>
</feature>
<feature type="domain" description="HNH nuclease" evidence="2">
    <location>
        <begin position="398"/>
        <end position="451"/>
    </location>
</feature>
<feature type="region of interest" description="Disordered" evidence="1">
    <location>
        <begin position="70"/>
        <end position="99"/>
    </location>
</feature>
<dbReference type="CDD" id="cd00085">
    <property type="entry name" value="HNHc"/>
    <property type="match status" value="1"/>
</dbReference>
<dbReference type="Pfam" id="PF02720">
    <property type="entry name" value="DUF222"/>
    <property type="match status" value="1"/>
</dbReference>
<dbReference type="InterPro" id="IPR003870">
    <property type="entry name" value="DUF222"/>
</dbReference>
<keyword evidence="4" id="KW-1185">Reference proteome</keyword>
<evidence type="ECO:0000259" key="2">
    <source>
        <dbReference type="SMART" id="SM00507"/>
    </source>
</evidence>
<organism evidence="3 4">
    <name type="scientific">Cellulomonas edaphi</name>
    <dbReference type="NCBI Taxonomy" id="3053468"/>
    <lineage>
        <taxon>Bacteria</taxon>
        <taxon>Bacillati</taxon>
        <taxon>Actinomycetota</taxon>
        <taxon>Actinomycetes</taxon>
        <taxon>Micrococcales</taxon>
        <taxon>Cellulomonadaceae</taxon>
        <taxon>Cellulomonas</taxon>
    </lineage>
</organism>
<sequence length="515" mass="55424">MFESSSTAPDLPRAMVEDFDAIRATLGRVSAALDSGIDWSGPARREVLAQLARIAGVTATTKSRWLRAEREAGTTMRPGDPSFEAAHSRSSRSGLGAASREVRQADALGSMPDLAAAVDDGEVPLGHVEPIARALATASPDVEALLRSPGVQRRLVDLGRRLDAPTFARKVAGIVAEFSPGQLQRDHDAQRRARYLRLTDSPDGTRISGLLDRISGHTLRLALEATGNRPGPDREPEQARADALVDVARAALDSPTTSPGAAVRPHVSLILREETLAGLRRYEREAADRRSARGEATEDREGHARREGHEGGDNDQEHGKHQDRERCDSRVTPMGDGGLAASLDAADGFPAATLEDGTVVPASETVRILCDCEITRVALSADGLPLDLGRTKRRYTGAHRRAVIARDGGCAWPGCERQVRWTEIHHIRWWDRDGGSTSLDNAAALCSFHHHVVHARDLTLERVPVRIRGVDGGARGGPPPPASPPQYILRDSLGRVVAEPGAPRDRGTEPEARSA</sequence>
<dbReference type="RefSeq" id="WP_289446010.1">
    <property type="nucleotide sequence ID" value="NZ_JAUCGR010000001.1"/>
</dbReference>
<protein>
    <submittedName>
        <fullName evidence="3">DUF222 domain-containing protein</fullName>
    </submittedName>
</protein>
<accession>A0ABT7S5K2</accession>
<gene>
    <name evidence="3" type="ORF">QRT05_05885</name>
</gene>
<dbReference type="Proteomes" id="UP001321453">
    <property type="component" value="Unassembled WGS sequence"/>
</dbReference>
<feature type="region of interest" description="Disordered" evidence="1">
    <location>
        <begin position="285"/>
        <end position="339"/>
    </location>
</feature>
<dbReference type="EMBL" id="JAUCGR010000001">
    <property type="protein sequence ID" value="MDM7830856.1"/>
    <property type="molecule type" value="Genomic_DNA"/>
</dbReference>
<evidence type="ECO:0000313" key="4">
    <source>
        <dbReference type="Proteomes" id="UP001321453"/>
    </source>
</evidence>
<dbReference type="SMART" id="SM00507">
    <property type="entry name" value="HNHc"/>
    <property type="match status" value="1"/>
</dbReference>
<dbReference type="InterPro" id="IPR003615">
    <property type="entry name" value="HNH_nuc"/>
</dbReference>
<name>A0ABT7S5K2_9CELL</name>
<comment type="caution">
    <text evidence="3">The sequence shown here is derived from an EMBL/GenBank/DDBJ whole genome shotgun (WGS) entry which is preliminary data.</text>
</comment>